<dbReference type="RefSeq" id="WP_353983369.1">
    <property type="nucleotide sequence ID" value="NZ_JBEWLY010000008.1"/>
</dbReference>
<accession>A0ABV2CZ98</accession>
<reference evidence="1 2" key="1">
    <citation type="submission" date="2024-07" db="EMBL/GenBank/DDBJ databases">
        <title>Novosphingobium kalidii RD2P27.</title>
        <authorList>
            <person name="Sun J.-Q."/>
        </authorList>
    </citation>
    <scope>NUCLEOTIDE SEQUENCE [LARGE SCALE GENOMIC DNA]</scope>
    <source>
        <strain evidence="1 2">RD2P27</strain>
    </source>
</reference>
<sequence length="236" mass="25862">MSRSSAPLALSVVSVTDPGDVEATAFKIMEFDKGGFGIRHDYTWDVLPACLQGVLDPLAVQRSLFARPKRISNCVTALCYLGKQRPVGAKSFADFPEARLKTISMIQWGPDVLVRAKASCWYVDDNGQAVIPLLQPRKAVLSREKLAVYLALGRQAHCKGDWASARTELIDLSGDDRDGVHAVVTAEADLPKVSDDLLGDYVRTYIEAKKIADLVKAPREKKPKDRGMGDMFAPES</sequence>
<protein>
    <submittedName>
        <fullName evidence="1">Uncharacterized protein</fullName>
    </submittedName>
</protein>
<evidence type="ECO:0000313" key="1">
    <source>
        <dbReference type="EMBL" id="MET1754917.1"/>
    </source>
</evidence>
<evidence type="ECO:0000313" key="2">
    <source>
        <dbReference type="Proteomes" id="UP001548713"/>
    </source>
</evidence>
<dbReference type="EMBL" id="JBEWLY010000008">
    <property type="protein sequence ID" value="MET1754917.1"/>
    <property type="molecule type" value="Genomic_DNA"/>
</dbReference>
<name>A0ABV2CZ98_9SPHN</name>
<organism evidence="1 2">
    <name type="scientific">Novosphingobium kalidii</name>
    <dbReference type="NCBI Taxonomy" id="3230299"/>
    <lineage>
        <taxon>Bacteria</taxon>
        <taxon>Pseudomonadati</taxon>
        <taxon>Pseudomonadota</taxon>
        <taxon>Alphaproteobacteria</taxon>
        <taxon>Sphingomonadales</taxon>
        <taxon>Sphingomonadaceae</taxon>
        <taxon>Novosphingobium</taxon>
    </lineage>
</organism>
<keyword evidence="2" id="KW-1185">Reference proteome</keyword>
<comment type="caution">
    <text evidence="1">The sequence shown here is derived from an EMBL/GenBank/DDBJ whole genome shotgun (WGS) entry which is preliminary data.</text>
</comment>
<proteinExistence type="predicted"/>
<dbReference type="Proteomes" id="UP001548713">
    <property type="component" value="Unassembled WGS sequence"/>
</dbReference>
<gene>
    <name evidence="1" type="ORF">ABVV53_05500</name>
</gene>